<dbReference type="AlphaFoldDB" id="A0A7V2F6F1"/>
<dbReference type="InterPro" id="IPR011047">
    <property type="entry name" value="Quinoprotein_ADH-like_sf"/>
</dbReference>
<dbReference type="CDD" id="cd16917">
    <property type="entry name" value="HATPase_UhpB-NarQ-NarX-like"/>
    <property type="match status" value="1"/>
</dbReference>
<dbReference type="InterPro" id="IPR011110">
    <property type="entry name" value="Reg_prop"/>
</dbReference>
<protein>
    <recommendedName>
        <fullName evidence="13">Histidine kinase domain-containing protein</fullName>
    </recommendedName>
</protein>
<proteinExistence type="predicted"/>
<evidence type="ECO:0000259" key="11">
    <source>
        <dbReference type="Pfam" id="PF07730"/>
    </source>
</evidence>
<dbReference type="SUPFAM" id="SSF55874">
    <property type="entry name" value="ATPase domain of HSP90 chaperone/DNA topoisomerase II/histidine kinase"/>
    <property type="match status" value="1"/>
</dbReference>
<feature type="domain" description="Signal transduction histidine kinase subgroup 3 dimerisation and phosphoacceptor" evidence="11">
    <location>
        <begin position="759"/>
        <end position="820"/>
    </location>
</feature>
<keyword evidence="7" id="KW-0902">Two-component regulatory system</keyword>
<name>A0A7V2F6F1_RHOMR</name>
<feature type="domain" description="Histidine kinase/HSP90-like ATPase" evidence="10">
    <location>
        <begin position="869"/>
        <end position="955"/>
    </location>
</feature>
<evidence type="ECO:0000256" key="5">
    <source>
        <dbReference type="ARBA" id="ARBA00022777"/>
    </source>
</evidence>
<dbReference type="SUPFAM" id="SSF101898">
    <property type="entry name" value="NHL repeat"/>
    <property type="match status" value="1"/>
</dbReference>
<reference evidence="12" key="1">
    <citation type="journal article" date="2020" name="mSystems">
        <title>Genome- and Community-Level Interaction Insights into Carbon Utilization and Element Cycling Functions of Hydrothermarchaeota in Hydrothermal Sediment.</title>
        <authorList>
            <person name="Zhou Z."/>
            <person name="Liu Y."/>
            <person name="Xu W."/>
            <person name="Pan J."/>
            <person name="Luo Z.H."/>
            <person name="Li M."/>
        </authorList>
    </citation>
    <scope>NUCLEOTIDE SEQUENCE [LARGE SCALE GENOMIC DNA]</scope>
    <source>
        <strain evidence="12">SpSt-143</strain>
    </source>
</reference>
<dbReference type="InterPro" id="IPR036890">
    <property type="entry name" value="HATPase_C_sf"/>
</dbReference>
<keyword evidence="3" id="KW-0808">Transferase</keyword>
<evidence type="ECO:0000256" key="3">
    <source>
        <dbReference type="ARBA" id="ARBA00022679"/>
    </source>
</evidence>
<keyword evidence="4 9" id="KW-0812">Transmembrane</keyword>
<sequence>MWVGFILGLLAVIGPDTLLFWNVPVEGKLPQLSIYSLAADSTGFLWMSTLEGIARWDGEEVRTWKTYRLPDGSERPLNNTVKLAVDRFNQVWAWQDQYLLVKTPQSEAFVAYRMPPLTLAPNGTPWFWTRCGPLPYALAMSATACLDTAATAPLYWTVDALGQAWWLRGDTLYCQDTTAALKPIAQWPQTQFLYADRQGQLSVQQGDQLRVFQTQPACQLTLHRTFSVRETIRGAVSDHLGRLWIATRSGGFLLSQEGTLRRFTLPFPYRTQLTRYLLSMTSDGQGRIWIGTVGGLYVWDPWRPAFRLLGRPQGLESGYVSAILRDRTGRLWVGTIGGGLFVFHLQGSDWRRLEPSFLPEEFVWALAEDPQGLVWAATDQGLFCLTRPYHLRPHATETTTPGPNTFTALLAFKDGLWAGTYTGTLYFVRNNTLEARYEAGAPIRSLLQNGDTLWIGLQNGLLRLVVDHQGQVRQAQREPLPQSPIVWSQRLDPEGHWLGTNLGLWLRSGKRWLHWDEADGLPSRTIYGLLRTNRDLWLTTNRGLVRVDLTTFPQLHFRVYTAVEGLGITEFNRGAYHIDAQGYLYAGGTHGLVWFDPKEIQPYPFAPQPVILAIWRFQNLQREIIPFNGQPIVLPPSERTVGFVFRGLFLSYPQGVRYRIILRSKKQELIELGTQNQLLLSGLRPGTYQLELEAIGPEGQQGRLLQPILFTIRPYLWETTGFRIGIFALTLALTAGLVFFVLSERYRRLTLTRQALENERRRLSRDLHDEVGATLTSIYFLLTTTLRQALYDHTLKTRLQQAAELTRTALDQLRILLWSKNPENDRLPVVLSYLRETVRQIAETGNLQVHYDLPQQVPDLPVDAERRHHLVCITRESLRNVLQHAQATTVTFQVQLTNHTLTLKLCDNGRGFDLQTVEQRGLRYLQERAIRLNGTLQVLTQPGKGTCIEVCMPLPKSPNRVIDNA</sequence>
<dbReference type="Gene3D" id="2.130.10.10">
    <property type="entry name" value="YVTN repeat-like/Quinoprotein amine dehydrogenase"/>
    <property type="match status" value="3"/>
</dbReference>
<dbReference type="InterPro" id="IPR003594">
    <property type="entry name" value="HATPase_dom"/>
</dbReference>
<dbReference type="InterPro" id="IPR050482">
    <property type="entry name" value="Sensor_HK_TwoCompSys"/>
</dbReference>
<dbReference type="Pfam" id="PF07730">
    <property type="entry name" value="HisKA_3"/>
    <property type="match status" value="1"/>
</dbReference>
<keyword evidence="5" id="KW-0418">Kinase</keyword>
<dbReference type="InterPro" id="IPR013783">
    <property type="entry name" value="Ig-like_fold"/>
</dbReference>
<evidence type="ECO:0000256" key="2">
    <source>
        <dbReference type="ARBA" id="ARBA00022475"/>
    </source>
</evidence>
<dbReference type="PANTHER" id="PTHR24421">
    <property type="entry name" value="NITRATE/NITRITE SENSOR PROTEIN NARX-RELATED"/>
    <property type="match status" value="1"/>
</dbReference>
<evidence type="ECO:0000256" key="4">
    <source>
        <dbReference type="ARBA" id="ARBA00022692"/>
    </source>
</evidence>
<keyword evidence="6 9" id="KW-1133">Transmembrane helix</keyword>
<dbReference type="SUPFAM" id="SSF50998">
    <property type="entry name" value="Quinoprotein alcohol dehydrogenase-like"/>
    <property type="match status" value="1"/>
</dbReference>
<dbReference type="GO" id="GO:0005886">
    <property type="term" value="C:plasma membrane"/>
    <property type="evidence" value="ECO:0007669"/>
    <property type="project" value="UniProtKB-SubCell"/>
</dbReference>
<evidence type="ECO:0000256" key="1">
    <source>
        <dbReference type="ARBA" id="ARBA00004651"/>
    </source>
</evidence>
<dbReference type="Pfam" id="PF07494">
    <property type="entry name" value="Reg_prop"/>
    <property type="match status" value="2"/>
</dbReference>
<dbReference type="InterPro" id="IPR015943">
    <property type="entry name" value="WD40/YVTN_repeat-like_dom_sf"/>
</dbReference>
<dbReference type="Gene3D" id="1.20.5.1930">
    <property type="match status" value="1"/>
</dbReference>
<organism evidence="12">
    <name type="scientific">Rhodothermus marinus</name>
    <name type="common">Rhodothermus obamensis</name>
    <dbReference type="NCBI Taxonomy" id="29549"/>
    <lineage>
        <taxon>Bacteria</taxon>
        <taxon>Pseudomonadati</taxon>
        <taxon>Rhodothermota</taxon>
        <taxon>Rhodothermia</taxon>
        <taxon>Rhodothermales</taxon>
        <taxon>Rhodothermaceae</taxon>
        <taxon>Rhodothermus</taxon>
    </lineage>
</organism>
<evidence type="ECO:0008006" key="13">
    <source>
        <dbReference type="Google" id="ProtNLM"/>
    </source>
</evidence>
<dbReference type="EMBL" id="DSGB01000005">
    <property type="protein sequence ID" value="HER96052.1"/>
    <property type="molecule type" value="Genomic_DNA"/>
</dbReference>
<gene>
    <name evidence="12" type="ORF">ENO59_05990</name>
</gene>
<keyword evidence="8 9" id="KW-0472">Membrane</keyword>
<dbReference type="Pfam" id="PF02518">
    <property type="entry name" value="HATPase_c"/>
    <property type="match status" value="1"/>
</dbReference>
<evidence type="ECO:0000256" key="9">
    <source>
        <dbReference type="SAM" id="Phobius"/>
    </source>
</evidence>
<keyword evidence="2" id="KW-1003">Cell membrane</keyword>
<dbReference type="Gene3D" id="2.60.40.10">
    <property type="entry name" value="Immunoglobulins"/>
    <property type="match status" value="1"/>
</dbReference>
<accession>A0A7V2F6F1</accession>
<dbReference type="PANTHER" id="PTHR24421:SF37">
    <property type="entry name" value="SENSOR HISTIDINE KINASE NARS"/>
    <property type="match status" value="1"/>
</dbReference>
<evidence type="ECO:0000256" key="8">
    <source>
        <dbReference type="ARBA" id="ARBA00023136"/>
    </source>
</evidence>
<dbReference type="GO" id="GO:0046983">
    <property type="term" value="F:protein dimerization activity"/>
    <property type="evidence" value="ECO:0007669"/>
    <property type="project" value="InterPro"/>
</dbReference>
<dbReference type="Gene3D" id="3.30.565.10">
    <property type="entry name" value="Histidine kinase-like ATPase, C-terminal domain"/>
    <property type="match status" value="1"/>
</dbReference>
<comment type="subcellular location">
    <subcellularLocation>
        <location evidence="1">Cell membrane</location>
        <topology evidence="1">Multi-pass membrane protein</topology>
    </subcellularLocation>
</comment>
<comment type="caution">
    <text evidence="12">The sequence shown here is derived from an EMBL/GenBank/DDBJ whole genome shotgun (WGS) entry which is preliminary data.</text>
</comment>
<feature type="transmembrane region" description="Helical" evidence="9">
    <location>
        <begin position="722"/>
        <end position="743"/>
    </location>
</feature>
<evidence type="ECO:0000259" key="10">
    <source>
        <dbReference type="Pfam" id="PF02518"/>
    </source>
</evidence>
<dbReference type="InterPro" id="IPR011712">
    <property type="entry name" value="Sig_transdc_His_kin_sub3_dim/P"/>
</dbReference>
<evidence type="ECO:0000256" key="6">
    <source>
        <dbReference type="ARBA" id="ARBA00022989"/>
    </source>
</evidence>
<evidence type="ECO:0000313" key="12">
    <source>
        <dbReference type="EMBL" id="HER96052.1"/>
    </source>
</evidence>
<dbReference type="GO" id="GO:0000155">
    <property type="term" value="F:phosphorelay sensor kinase activity"/>
    <property type="evidence" value="ECO:0007669"/>
    <property type="project" value="InterPro"/>
</dbReference>
<evidence type="ECO:0000256" key="7">
    <source>
        <dbReference type="ARBA" id="ARBA00023012"/>
    </source>
</evidence>